<reference evidence="1 2" key="1">
    <citation type="submission" date="2019-02" db="EMBL/GenBank/DDBJ databases">
        <title>Genome sequencing of the rare red list fungi Bondarzewia mesenterica.</title>
        <authorList>
            <person name="Buettner E."/>
            <person name="Kellner H."/>
        </authorList>
    </citation>
    <scope>NUCLEOTIDE SEQUENCE [LARGE SCALE GENOMIC DNA]</scope>
    <source>
        <strain evidence="1 2">DSM 108281</strain>
    </source>
</reference>
<keyword evidence="2" id="KW-1185">Reference proteome</keyword>
<accession>A0A4S4LUQ3</accession>
<dbReference type="InterPro" id="IPR041078">
    <property type="entry name" value="Plavaka"/>
</dbReference>
<organism evidence="1 2">
    <name type="scientific">Bondarzewia mesenterica</name>
    <dbReference type="NCBI Taxonomy" id="1095465"/>
    <lineage>
        <taxon>Eukaryota</taxon>
        <taxon>Fungi</taxon>
        <taxon>Dikarya</taxon>
        <taxon>Basidiomycota</taxon>
        <taxon>Agaricomycotina</taxon>
        <taxon>Agaricomycetes</taxon>
        <taxon>Russulales</taxon>
        <taxon>Bondarzewiaceae</taxon>
        <taxon>Bondarzewia</taxon>
    </lineage>
</organism>
<evidence type="ECO:0000313" key="1">
    <source>
        <dbReference type="EMBL" id="THH13990.1"/>
    </source>
</evidence>
<name>A0A4S4LUQ3_9AGAM</name>
<proteinExistence type="predicted"/>
<dbReference type="EMBL" id="SGPL01000311">
    <property type="protein sequence ID" value="THH13990.1"/>
    <property type="molecule type" value="Genomic_DNA"/>
</dbReference>
<dbReference type="Pfam" id="PF18759">
    <property type="entry name" value="Plavaka"/>
    <property type="match status" value="1"/>
</dbReference>
<evidence type="ECO:0008006" key="3">
    <source>
        <dbReference type="Google" id="ProtNLM"/>
    </source>
</evidence>
<comment type="caution">
    <text evidence="1">The sequence shown here is derived from an EMBL/GenBank/DDBJ whole genome shotgun (WGS) entry which is preliminary data.</text>
</comment>
<dbReference type="Proteomes" id="UP000310158">
    <property type="component" value="Unassembled WGS sequence"/>
</dbReference>
<protein>
    <recommendedName>
        <fullName evidence="3">C2H2-type domain-containing protein</fullName>
    </recommendedName>
</protein>
<gene>
    <name evidence="1" type="ORF">EW146_g6293</name>
</gene>
<dbReference type="AlphaFoldDB" id="A0A4S4LUQ3"/>
<evidence type="ECO:0000313" key="2">
    <source>
        <dbReference type="Proteomes" id="UP000310158"/>
    </source>
</evidence>
<dbReference type="OrthoDB" id="2576233at2759"/>
<sequence>MSVYCPGCRSLFGEGAFTRHIRTTQDPRCVVIREHHRALTDPDSSFNKDTPVPFDDANPAFCSSFPLLQDPFTDAEDNFGWGQEDDEAIHEDPADPFAAANDDLDMDEEEDLPLDYQPAAQVTLMSPSNEITPMDDDELEQLDREMRIQDEEHLWCEPTVVHFGGNAGTPIQDSGTSAYLEYDEELRAKFQACDGNNHCAENPWEPFGSKLNWEFARWAKMRGPSLNAISELLRIEGVQDRLQLSYKTTQELNTRIDKHFLDVSQFDCKTICVDGQAYEVYFRNVLQCIEMLYSNPDFLPSMVFAPERHYADEDMTICMYHQMHTAKEVRCKPSKQGHILIGYLPTARLGHITNDDTRRRAVANLFHAYMWKILQPIRSVGIAGVAMASSDGVVHRCHPIFAAYVGDYPEQVLVTCTKMGDCPKCLTSNEDLGSNTTGDDRSFINALDALSAIDRGPAAFIQACEDAGIKPVYHPFWEDLPYANIFQLITPDILHQLHQGIEHKDICRILLGLIIGLSLPGGRSPVRVVRAVRALLDFLYLAQYPSHTETTLSYMEDALKCFHANKNVFVEMGIWENFKLPKLHSLDHYAPSIQLFGTADNFNTEYSERLHIDLAKDAYRSTNHKDEYTQMTLWLQWHEKVLRHDKFLAWHLAGRPLISNQKPLRNERQLHIHVARYPNAKSVSFTSLAANHGAVDFHVALAEFIIQLRNPNLSTEQARKHALKTTLPFKSVAVYHRVKFWNPDAQGCQDVPETLDMNVGGGGESGVEGYRVAQVRVIFSLPIKAARSIFPPNLEVPTHLAYIEWFSPFPPTAEENHLLYKVSRSYHSNGHRYAAVIALDQIQRSVHLFPRCGPTIPRHLLSSTVLDKCDSFFVSSFTDRHTYITLY</sequence>